<dbReference type="PANTHER" id="PTHR10639:SF7">
    <property type="entry name" value="CLATHRIN LIGHT CHAIN"/>
    <property type="match status" value="1"/>
</dbReference>
<evidence type="ECO:0000256" key="3">
    <source>
        <dbReference type="ARBA" id="ARBA00023136"/>
    </source>
</evidence>
<reference evidence="8 9" key="1">
    <citation type="journal article" date="2015" name="Fungal Genet. Biol.">
        <title>Evolution of novel wood decay mechanisms in Agaricales revealed by the genome sequences of Fistulina hepatica and Cylindrobasidium torrendii.</title>
        <authorList>
            <person name="Floudas D."/>
            <person name="Held B.W."/>
            <person name="Riley R."/>
            <person name="Nagy L.G."/>
            <person name="Koehler G."/>
            <person name="Ransdell A.S."/>
            <person name="Younus H."/>
            <person name="Chow J."/>
            <person name="Chiniquy J."/>
            <person name="Lipzen A."/>
            <person name="Tritt A."/>
            <person name="Sun H."/>
            <person name="Haridas S."/>
            <person name="LaButti K."/>
            <person name="Ohm R.A."/>
            <person name="Kues U."/>
            <person name="Blanchette R.A."/>
            <person name="Grigoriev I.V."/>
            <person name="Minto R.E."/>
            <person name="Hibbett D.S."/>
        </authorList>
    </citation>
    <scope>NUCLEOTIDE SEQUENCE [LARGE SCALE GENOMIC DNA]</scope>
    <source>
        <strain evidence="8 9">ATCC 64428</strain>
    </source>
</reference>
<dbReference type="EMBL" id="KN881858">
    <property type="protein sequence ID" value="KIY48030.1"/>
    <property type="molecule type" value="Genomic_DNA"/>
</dbReference>
<dbReference type="Pfam" id="PF01086">
    <property type="entry name" value="Clathrin_lg_ch"/>
    <property type="match status" value="1"/>
</dbReference>
<dbReference type="OrthoDB" id="5512at2759"/>
<keyword evidence="9" id="KW-1185">Reference proteome</keyword>
<evidence type="ECO:0000313" key="9">
    <source>
        <dbReference type="Proteomes" id="UP000054144"/>
    </source>
</evidence>
<gene>
    <name evidence="8" type="ORF">FISHEDRAFT_44064</name>
</gene>
<organism evidence="8 9">
    <name type="scientific">Fistulina hepatica ATCC 64428</name>
    <dbReference type="NCBI Taxonomy" id="1128425"/>
    <lineage>
        <taxon>Eukaryota</taxon>
        <taxon>Fungi</taxon>
        <taxon>Dikarya</taxon>
        <taxon>Basidiomycota</taxon>
        <taxon>Agaricomycotina</taxon>
        <taxon>Agaricomycetes</taxon>
        <taxon>Agaricomycetidae</taxon>
        <taxon>Agaricales</taxon>
        <taxon>Fistulinaceae</taxon>
        <taxon>Fistulina</taxon>
    </lineage>
</organism>
<evidence type="ECO:0000256" key="2">
    <source>
        <dbReference type="ARBA" id="ARBA00005263"/>
    </source>
</evidence>
<dbReference type="InterPro" id="IPR000996">
    <property type="entry name" value="Clathrin_L-chain"/>
</dbReference>
<comment type="similarity">
    <text evidence="2 6">Belongs to the clathrin light chain family.</text>
</comment>
<evidence type="ECO:0000313" key="8">
    <source>
        <dbReference type="EMBL" id="KIY48030.1"/>
    </source>
</evidence>
<accession>A0A0D7ABI8</accession>
<dbReference type="GO" id="GO:0030132">
    <property type="term" value="C:clathrin coat of coated pit"/>
    <property type="evidence" value="ECO:0007669"/>
    <property type="project" value="InterPro"/>
</dbReference>
<dbReference type="GO" id="GO:0005198">
    <property type="term" value="F:structural molecule activity"/>
    <property type="evidence" value="ECO:0007669"/>
    <property type="project" value="InterPro"/>
</dbReference>
<evidence type="ECO:0000256" key="7">
    <source>
        <dbReference type="SAM" id="MobiDB-lite"/>
    </source>
</evidence>
<evidence type="ECO:0000256" key="6">
    <source>
        <dbReference type="RuleBase" id="RU363137"/>
    </source>
</evidence>
<feature type="compositionally biased region" description="Basic and acidic residues" evidence="7">
    <location>
        <begin position="135"/>
        <end position="165"/>
    </location>
</feature>
<dbReference type="PANTHER" id="PTHR10639">
    <property type="entry name" value="CLATHRIN LIGHT CHAIN"/>
    <property type="match status" value="1"/>
</dbReference>
<dbReference type="GO" id="GO:0072583">
    <property type="term" value="P:clathrin-dependent endocytosis"/>
    <property type="evidence" value="ECO:0007669"/>
    <property type="project" value="TreeGrafter"/>
</dbReference>
<keyword evidence="5 6" id="KW-0968">Cytoplasmic vesicle</keyword>
<sequence length="259" mass="28621">MADFLAGEFSTKKANDEIDFDAAAAAFPDISLDGESDFPAVLPTTSAAPPPPQAGGFSFDDFEPEPVANPPVKVTGDDEIGQFESQFPDIEVPQVRYASKRDPSFTSPPAAPRPQPSAFASTPILNQAMEEEEPEVIRQWRERQAEDIRARDEASKARRQETISKAEKAIDDFYEEYAKKKERNIAENKDQEQEYLANMNSSLTVGTTWERICDLIELQNSQSKTIARAGAGTTELGRFKEVLLKIKREGDRAPGAAGY</sequence>
<comment type="function">
    <text evidence="6">Clathrin is the major protein of the polyhedral coat of coated pits and vesicles.</text>
</comment>
<keyword evidence="3 6" id="KW-0472">Membrane</keyword>
<dbReference type="GO" id="GO:0030130">
    <property type="term" value="C:clathrin coat of trans-Golgi network vesicle"/>
    <property type="evidence" value="ECO:0007669"/>
    <property type="project" value="InterPro"/>
</dbReference>
<name>A0A0D7ABI8_9AGAR</name>
<protein>
    <recommendedName>
        <fullName evidence="6">Clathrin light chain</fullName>
    </recommendedName>
</protein>
<proteinExistence type="inferred from homology"/>
<feature type="region of interest" description="Disordered" evidence="7">
    <location>
        <begin position="34"/>
        <end position="165"/>
    </location>
</feature>
<evidence type="ECO:0000256" key="5">
    <source>
        <dbReference type="ARBA" id="ARBA00023329"/>
    </source>
</evidence>
<dbReference type="GO" id="GO:0006886">
    <property type="term" value="P:intracellular protein transport"/>
    <property type="evidence" value="ECO:0007669"/>
    <property type="project" value="InterPro"/>
</dbReference>
<comment type="subcellular location">
    <subcellularLocation>
        <location evidence="1 6">Cytoplasmic vesicle membrane</location>
        <topology evidence="1 6">Peripheral membrane protein</topology>
        <orientation evidence="1 6">Cytoplasmic side</orientation>
    </subcellularLocation>
    <subcellularLocation>
        <location evidence="6">Membrane</location>
        <location evidence="6">Coated pit</location>
        <topology evidence="6">Peripheral membrane protein</topology>
        <orientation evidence="6">Cytoplasmic side</orientation>
    </subcellularLocation>
    <text evidence="6">Cytoplasmic face of coated pits and vesicles.</text>
</comment>
<dbReference type="AlphaFoldDB" id="A0A0D7ABI8"/>
<evidence type="ECO:0000256" key="1">
    <source>
        <dbReference type="ARBA" id="ARBA00004180"/>
    </source>
</evidence>
<dbReference type="Proteomes" id="UP000054144">
    <property type="component" value="Unassembled WGS sequence"/>
</dbReference>
<keyword evidence="4 6" id="KW-0168">Coated pit</keyword>
<evidence type="ECO:0000256" key="4">
    <source>
        <dbReference type="ARBA" id="ARBA00023176"/>
    </source>
</evidence>
<dbReference type="GO" id="GO:0032050">
    <property type="term" value="F:clathrin heavy chain binding"/>
    <property type="evidence" value="ECO:0007669"/>
    <property type="project" value="TreeGrafter"/>
</dbReference>